<dbReference type="Proteomes" id="UP001365542">
    <property type="component" value="Unassembled WGS sequence"/>
</dbReference>
<evidence type="ECO:0000256" key="3">
    <source>
        <dbReference type="ARBA" id="ARBA00023239"/>
    </source>
</evidence>
<dbReference type="EC" id="4.6.1.16" evidence="5"/>
<feature type="compositionally biased region" description="Polar residues" evidence="7">
    <location>
        <begin position="131"/>
        <end position="145"/>
    </location>
</feature>
<dbReference type="GO" id="GO:0000379">
    <property type="term" value="P:tRNA-type intron splice site recognition and cleavage"/>
    <property type="evidence" value="ECO:0007669"/>
    <property type="project" value="UniProtKB-UniRule"/>
</dbReference>
<feature type="active site" evidence="6">
    <location>
        <position position="218"/>
    </location>
</feature>
<feature type="active site" evidence="6">
    <location>
        <position position="210"/>
    </location>
</feature>
<keyword evidence="10" id="KW-0255">Endonuclease</keyword>
<dbReference type="InterPro" id="IPR036167">
    <property type="entry name" value="tRNA_intron_Endo_cat-like_sf"/>
</dbReference>
<feature type="region of interest" description="Disordered" evidence="7">
    <location>
        <begin position="90"/>
        <end position="147"/>
    </location>
</feature>
<gene>
    <name evidence="10" type="primary">TSEN34</name>
    <name evidence="10" type="ORF">TWF694_009956</name>
</gene>
<protein>
    <recommendedName>
        <fullName evidence="5">tRNA-splicing endonuclease subunit Sen34</fullName>
        <ecNumber evidence="5">4.6.1.16</ecNumber>
    </recommendedName>
</protein>
<dbReference type="Pfam" id="PF01974">
    <property type="entry name" value="tRNA_int_endo"/>
    <property type="match status" value="1"/>
</dbReference>
<dbReference type="PANTHER" id="PTHR13070:SF0">
    <property type="entry name" value="TRNA-SPLICING ENDONUCLEASE SUBUNIT SEN34"/>
    <property type="match status" value="1"/>
</dbReference>
<dbReference type="InterPro" id="IPR016690">
    <property type="entry name" value="TSEN34"/>
</dbReference>
<dbReference type="InterPro" id="IPR059049">
    <property type="entry name" value="TSEN34_N"/>
</dbReference>
<comment type="function">
    <text evidence="4">Constitutes one of the two catalytic subunit of the tRNA-splicing endonuclease complex, a complex responsible for identification and cleavage of the splice sites in pre-tRNA. It cleaves pre-tRNA at the 5'- and 3'-splice sites to release the intron. The products are an intron and two tRNA half-molecules bearing 2',3'-cyclic phosphate and 5'-OH termini. There are no conserved sequences at the splice sites, but the intron is invariably located at the same site in the gene, placing the splice sites an invariant distance from the constant structural features of the tRNA body. It probably carries the active site for 3'-splice site cleavage.</text>
</comment>
<sequence length="290" mass="32019">MCGSLFGTLPQAQQQNVFHGLPLELMEEEVKLLIDNRAAIIIDDSAAHDNAIQVLSMSDKANILALKTQERDELALSNQKEAKRRKELAIEHAKTSGKWKKKVPKETSGEGSSVAEAESLFSGSIDVPQETDGTTVSTSRQNSSADDIGNRQFIIPMTSSSIGRHVLRLPHESAHTPNPSVARYNVYKYLQNLGYFLSPGLRFGCQFLAYPGDPLRFHSHFLVKALQWDEELSILDLVGGGRLGTGVKKAWMIAGLENKHSSPELKRQEDEDETKAGNVRVFCVEWGGFG</sequence>
<feature type="domain" description="tRNA intron endonuclease catalytic" evidence="8">
    <location>
        <begin position="183"/>
        <end position="258"/>
    </location>
</feature>
<evidence type="ECO:0000256" key="1">
    <source>
        <dbReference type="ARBA" id="ARBA00008078"/>
    </source>
</evidence>
<accession>A0AAV9XCR9</accession>
<dbReference type="Gene3D" id="3.40.1350.10">
    <property type="match status" value="1"/>
</dbReference>
<comment type="caution">
    <text evidence="10">The sequence shown here is derived from an EMBL/GenBank/DDBJ whole genome shotgun (WGS) entry which is preliminary data.</text>
</comment>
<keyword evidence="10" id="KW-0378">Hydrolase</keyword>
<keyword evidence="11" id="KW-1185">Reference proteome</keyword>
<dbReference type="GO" id="GO:0003676">
    <property type="term" value="F:nucleic acid binding"/>
    <property type="evidence" value="ECO:0007669"/>
    <property type="project" value="InterPro"/>
</dbReference>
<evidence type="ECO:0000313" key="10">
    <source>
        <dbReference type="EMBL" id="KAK6539761.1"/>
    </source>
</evidence>
<dbReference type="FunFam" id="3.40.1350.10:FF:000008">
    <property type="entry name" value="tRNA-splicing endonuclease subunit Sen34"/>
    <property type="match status" value="1"/>
</dbReference>
<name>A0AAV9XCR9_9PEZI</name>
<evidence type="ECO:0000256" key="2">
    <source>
        <dbReference type="ARBA" id="ARBA00022694"/>
    </source>
</evidence>
<feature type="domain" description="TSEN34 N-terminal" evidence="9">
    <location>
        <begin position="1"/>
        <end position="44"/>
    </location>
</feature>
<reference evidence="10 11" key="1">
    <citation type="submission" date="2019-10" db="EMBL/GenBank/DDBJ databases">
        <authorList>
            <person name="Palmer J.M."/>
        </authorList>
    </citation>
    <scope>NUCLEOTIDE SEQUENCE [LARGE SCALE GENOMIC DNA]</scope>
    <source>
        <strain evidence="10 11">TWF694</strain>
    </source>
</reference>
<dbReference type="CDD" id="cd22363">
    <property type="entry name" value="tRNA-intron_lyase_C"/>
    <property type="match status" value="1"/>
</dbReference>
<evidence type="ECO:0000256" key="6">
    <source>
        <dbReference type="PIRSR" id="PIRSR017250-50"/>
    </source>
</evidence>
<evidence type="ECO:0000259" key="9">
    <source>
        <dbReference type="Pfam" id="PF26577"/>
    </source>
</evidence>
<evidence type="ECO:0000313" key="11">
    <source>
        <dbReference type="Proteomes" id="UP001365542"/>
    </source>
</evidence>
<dbReference type="PANTHER" id="PTHR13070">
    <property type="entry name" value="TRNA-SPLICING ENDONUCLEASE SUBUNIT SEN34-RELATED"/>
    <property type="match status" value="1"/>
</dbReference>
<evidence type="ECO:0000256" key="5">
    <source>
        <dbReference type="PIRNR" id="PIRNR017250"/>
    </source>
</evidence>
<feature type="compositionally biased region" description="Low complexity" evidence="7">
    <location>
        <begin position="109"/>
        <end position="119"/>
    </location>
</feature>
<dbReference type="NCBIfam" id="TIGR00324">
    <property type="entry name" value="endA"/>
    <property type="match status" value="1"/>
</dbReference>
<comment type="similarity">
    <text evidence="1 5">Belongs to the tRNA-intron endonuclease family.</text>
</comment>
<dbReference type="EMBL" id="JAVHJO010000006">
    <property type="protein sequence ID" value="KAK6539761.1"/>
    <property type="molecule type" value="Genomic_DNA"/>
</dbReference>
<dbReference type="Pfam" id="PF26577">
    <property type="entry name" value="TSEN34_N"/>
    <property type="match status" value="1"/>
</dbReference>
<dbReference type="InterPro" id="IPR006677">
    <property type="entry name" value="tRNA_intron_Endonuc_cat-like"/>
</dbReference>
<dbReference type="InterPro" id="IPR011856">
    <property type="entry name" value="tRNA_endonuc-like_dom_sf"/>
</dbReference>
<dbReference type="PIRSF" id="PIRSF017250">
    <property type="entry name" value="tRNA_splic_SEN34"/>
    <property type="match status" value="1"/>
</dbReference>
<keyword evidence="3 5" id="KW-0456">Lyase</keyword>
<feature type="active site" evidence="6">
    <location>
        <position position="249"/>
    </location>
</feature>
<dbReference type="GO" id="GO:0000214">
    <property type="term" value="C:tRNA-intron endonuclease complex"/>
    <property type="evidence" value="ECO:0007669"/>
    <property type="project" value="UniProtKB-UniRule"/>
</dbReference>
<dbReference type="GO" id="GO:0000213">
    <property type="term" value="F:tRNA-intron lyase activity"/>
    <property type="evidence" value="ECO:0007669"/>
    <property type="project" value="UniProtKB-UniRule"/>
</dbReference>
<organism evidence="10 11">
    <name type="scientific">Orbilia ellipsospora</name>
    <dbReference type="NCBI Taxonomy" id="2528407"/>
    <lineage>
        <taxon>Eukaryota</taxon>
        <taxon>Fungi</taxon>
        <taxon>Dikarya</taxon>
        <taxon>Ascomycota</taxon>
        <taxon>Pezizomycotina</taxon>
        <taxon>Orbiliomycetes</taxon>
        <taxon>Orbiliales</taxon>
        <taxon>Orbiliaceae</taxon>
        <taxon>Orbilia</taxon>
    </lineage>
</organism>
<proteinExistence type="inferred from homology"/>
<dbReference type="AlphaFoldDB" id="A0AAV9XCR9"/>
<dbReference type="SUPFAM" id="SSF53032">
    <property type="entry name" value="tRNA-intron endonuclease catalytic domain-like"/>
    <property type="match status" value="1"/>
</dbReference>
<evidence type="ECO:0000256" key="4">
    <source>
        <dbReference type="ARBA" id="ARBA00059865"/>
    </source>
</evidence>
<evidence type="ECO:0000256" key="7">
    <source>
        <dbReference type="SAM" id="MobiDB-lite"/>
    </source>
</evidence>
<keyword evidence="10" id="KW-0540">Nuclease</keyword>
<keyword evidence="2 5" id="KW-0819">tRNA processing</keyword>
<evidence type="ECO:0000259" key="8">
    <source>
        <dbReference type="Pfam" id="PF01974"/>
    </source>
</evidence>
<dbReference type="InterPro" id="IPR006676">
    <property type="entry name" value="tRNA_splic"/>
</dbReference>